<proteinExistence type="predicted"/>
<dbReference type="PANTHER" id="PTHR45875:SF1">
    <property type="entry name" value="METHYLTRANSFERASE N6AMT1"/>
    <property type="match status" value="1"/>
</dbReference>
<evidence type="ECO:0000256" key="2">
    <source>
        <dbReference type="ARBA" id="ARBA00022679"/>
    </source>
</evidence>
<accession>A0AAC9HRI6</accession>
<dbReference type="GO" id="GO:0008757">
    <property type="term" value="F:S-adenosylmethionine-dependent methyltransferase activity"/>
    <property type="evidence" value="ECO:0007669"/>
    <property type="project" value="TreeGrafter"/>
</dbReference>
<dbReference type="Proteomes" id="UP000095210">
    <property type="component" value="Chromosome"/>
</dbReference>
<dbReference type="Pfam" id="PF06325">
    <property type="entry name" value="PrmA"/>
    <property type="match status" value="1"/>
</dbReference>
<dbReference type="AlphaFoldDB" id="A0AAC9HRI6"/>
<dbReference type="GO" id="GO:0032259">
    <property type="term" value="P:methylation"/>
    <property type="evidence" value="ECO:0007669"/>
    <property type="project" value="UniProtKB-KW"/>
</dbReference>
<dbReference type="RefSeq" id="WP_069850503.1">
    <property type="nucleotide sequence ID" value="NZ_CP014859.1"/>
</dbReference>
<keyword evidence="2" id="KW-0808">Transferase</keyword>
<dbReference type="InterPro" id="IPR052190">
    <property type="entry name" value="Euk-Arch_PrmC-MTase"/>
</dbReference>
<sequence length="244" mass="25915">MDPAQRGIGHAIGRHALAASHAAGELMVVLLGRTWVVQDGVYSPTGSPSTELCTTALPYPAGGSFLEIGSGCGVTVVHALLHGCTTAVATDVTPQAVANTRLNAELHGVDDRLDVRSGSVFDPLDHGDRFDLVFWNAPSLLDAEDPEVSNALSRSYFDPGRQGLSAFLSGLRARLTQGGRAFLGFDDLGDCVGLRALAAEHGWRLRITACEVAPRRAVVEGRPIDVEVDHLLYELFPGRGPQPE</sequence>
<dbReference type="GO" id="GO:0035657">
    <property type="term" value="C:eRF1 methyltransferase complex"/>
    <property type="evidence" value="ECO:0007669"/>
    <property type="project" value="TreeGrafter"/>
</dbReference>
<organism evidence="4 5">
    <name type="scientific">Actinoalloteichus hymeniacidonis</name>
    <dbReference type="NCBI Taxonomy" id="340345"/>
    <lineage>
        <taxon>Bacteria</taxon>
        <taxon>Bacillati</taxon>
        <taxon>Actinomycetota</taxon>
        <taxon>Actinomycetes</taxon>
        <taxon>Pseudonocardiales</taxon>
        <taxon>Pseudonocardiaceae</taxon>
        <taxon>Actinoalloteichus</taxon>
    </lineage>
</organism>
<evidence type="ECO:0000313" key="4">
    <source>
        <dbReference type="EMBL" id="AOS64317.1"/>
    </source>
</evidence>
<dbReference type="PANTHER" id="PTHR45875">
    <property type="entry name" value="METHYLTRANSFERASE N6AMT1"/>
    <property type="match status" value="1"/>
</dbReference>
<protein>
    <submittedName>
        <fullName evidence="4">Methyltransferase family protein</fullName>
    </submittedName>
</protein>
<dbReference type="Gene3D" id="3.40.50.150">
    <property type="entry name" value="Vaccinia Virus protein VP39"/>
    <property type="match status" value="1"/>
</dbReference>
<dbReference type="GO" id="GO:0008276">
    <property type="term" value="F:protein methyltransferase activity"/>
    <property type="evidence" value="ECO:0007669"/>
    <property type="project" value="TreeGrafter"/>
</dbReference>
<keyword evidence="3" id="KW-0949">S-adenosyl-L-methionine</keyword>
<dbReference type="CDD" id="cd02440">
    <property type="entry name" value="AdoMet_MTases"/>
    <property type="match status" value="1"/>
</dbReference>
<keyword evidence="5" id="KW-1185">Reference proteome</keyword>
<evidence type="ECO:0000313" key="5">
    <source>
        <dbReference type="Proteomes" id="UP000095210"/>
    </source>
</evidence>
<evidence type="ECO:0000256" key="3">
    <source>
        <dbReference type="ARBA" id="ARBA00022691"/>
    </source>
</evidence>
<reference evidence="5" key="1">
    <citation type="submission" date="2016-03" db="EMBL/GenBank/DDBJ databases">
        <title>Complete genome sequence of the type strain Actinoalloteichus hymeniacidonis DSM 45092.</title>
        <authorList>
            <person name="Schaffert L."/>
            <person name="Albersmeier A."/>
            <person name="Winkler A."/>
            <person name="Kalinowski J."/>
            <person name="Zotchev S."/>
            <person name="Ruckert C."/>
        </authorList>
    </citation>
    <scope>NUCLEOTIDE SEQUENCE [LARGE SCALE GENOMIC DNA]</scope>
    <source>
        <strain evidence="5">HPA177(T) (DSM 45092(T))</strain>
    </source>
</reference>
<dbReference type="SUPFAM" id="SSF53335">
    <property type="entry name" value="S-adenosyl-L-methionine-dependent methyltransferases"/>
    <property type="match status" value="1"/>
</dbReference>
<dbReference type="InterPro" id="IPR029063">
    <property type="entry name" value="SAM-dependent_MTases_sf"/>
</dbReference>
<keyword evidence="1 4" id="KW-0489">Methyltransferase</keyword>
<dbReference type="EMBL" id="CP014859">
    <property type="protein sequence ID" value="AOS64317.1"/>
    <property type="molecule type" value="Genomic_DNA"/>
</dbReference>
<gene>
    <name evidence="4" type="ORF">TL08_17585</name>
</gene>
<evidence type="ECO:0000256" key="1">
    <source>
        <dbReference type="ARBA" id="ARBA00022603"/>
    </source>
</evidence>
<dbReference type="KEGG" id="ahm:TL08_17585"/>
<name>A0AAC9HRI6_9PSEU</name>